<gene>
    <name evidence="11" type="ORF">C0029_18030</name>
</gene>
<dbReference type="EMBL" id="PKUR01000006">
    <property type="protein sequence ID" value="PLW84674.1"/>
    <property type="molecule type" value="Genomic_DNA"/>
</dbReference>
<dbReference type="KEGG" id="hja:BST95_18320"/>
<evidence type="ECO:0000256" key="5">
    <source>
        <dbReference type="ARBA" id="ARBA00022801"/>
    </source>
</evidence>
<dbReference type="AlphaFoldDB" id="A0AAP8SLL3"/>
<dbReference type="Proteomes" id="UP000235162">
    <property type="component" value="Unassembled WGS sequence"/>
</dbReference>
<evidence type="ECO:0000313" key="11">
    <source>
        <dbReference type="EMBL" id="PLW84674.1"/>
    </source>
</evidence>
<comment type="catalytic activity">
    <reaction evidence="8">
        <text>adenosine + phosphate = alpha-D-ribose 1-phosphate + adenine</text>
        <dbReference type="Rhea" id="RHEA:27642"/>
        <dbReference type="ChEBI" id="CHEBI:16335"/>
        <dbReference type="ChEBI" id="CHEBI:16708"/>
        <dbReference type="ChEBI" id="CHEBI:43474"/>
        <dbReference type="ChEBI" id="CHEBI:57720"/>
        <dbReference type="EC" id="2.4.2.1"/>
    </reaction>
    <physiologicalReaction direction="left-to-right" evidence="8">
        <dbReference type="Rhea" id="RHEA:27643"/>
    </physiologicalReaction>
</comment>
<dbReference type="NCBIfam" id="TIGR00726">
    <property type="entry name" value="peptidoglycan editing factor PgeF"/>
    <property type="match status" value="1"/>
</dbReference>
<evidence type="ECO:0000256" key="9">
    <source>
        <dbReference type="ARBA" id="ARBA00049893"/>
    </source>
</evidence>
<accession>A0AAP8SLL3</accession>
<name>A0AAP8SLL3_9GAMM</name>
<keyword evidence="4" id="KW-0479">Metal-binding</keyword>
<dbReference type="GO" id="GO:0017061">
    <property type="term" value="F:S-methyl-5-thioadenosine phosphorylase activity"/>
    <property type="evidence" value="ECO:0007669"/>
    <property type="project" value="UniProtKB-EC"/>
</dbReference>
<keyword evidence="6" id="KW-0862">Zinc</keyword>
<sequence>MPCIEPDWPAPPRVRALSTTRAGGVSIGPYQGLNLGQHVGDDPAAVDANRALVRAHLGGAQLQWLQQVHGTAVVLAGNQFLPEADASWAATPDYACAVMTADCLPVLFCDEAGTRVAAAHAGWRGLCAGVLEATVASMDCAPERTLAWLGPAIGPRAFEVGPEVKAAFVAADNKLPLRVAGEAGSAACFVPSEGRQGAFMADLYALARHRLRVAGVQQLFGGDFCTFSDGARFFSYRRDGQTGRMASLIWLSD</sequence>
<dbReference type="GO" id="GO:0016787">
    <property type="term" value="F:hydrolase activity"/>
    <property type="evidence" value="ECO:0007669"/>
    <property type="project" value="UniProtKB-KW"/>
</dbReference>
<comment type="catalytic activity">
    <reaction evidence="1">
        <text>inosine + phosphate = alpha-D-ribose 1-phosphate + hypoxanthine</text>
        <dbReference type="Rhea" id="RHEA:27646"/>
        <dbReference type="ChEBI" id="CHEBI:17368"/>
        <dbReference type="ChEBI" id="CHEBI:17596"/>
        <dbReference type="ChEBI" id="CHEBI:43474"/>
        <dbReference type="ChEBI" id="CHEBI:57720"/>
        <dbReference type="EC" id="2.4.2.1"/>
    </reaction>
    <physiologicalReaction direction="left-to-right" evidence="1">
        <dbReference type="Rhea" id="RHEA:27647"/>
    </physiologicalReaction>
</comment>
<keyword evidence="12" id="KW-1185">Reference proteome</keyword>
<comment type="similarity">
    <text evidence="2 10">Belongs to the purine nucleoside phosphorylase YfiH/LACC1 family.</text>
</comment>
<evidence type="ECO:0000313" key="12">
    <source>
        <dbReference type="Proteomes" id="UP000235162"/>
    </source>
</evidence>
<dbReference type="PANTHER" id="PTHR30616">
    <property type="entry name" value="UNCHARACTERIZED PROTEIN YFIH"/>
    <property type="match status" value="1"/>
</dbReference>
<evidence type="ECO:0000256" key="6">
    <source>
        <dbReference type="ARBA" id="ARBA00022833"/>
    </source>
</evidence>
<dbReference type="GO" id="GO:0005507">
    <property type="term" value="F:copper ion binding"/>
    <property type="evidence" value="ECO:0007669"/>
    <property type="project" value="TreeGrafter"/>
</dbReference>
<dbReference type="PANTHER" id="PTHR30616:SF2">
    <property type="entry name" value="PURINE NUCLEOSIDE PHOSPHORYLASE LACC1"/>
    <property type="match status" value="1"/>
</dbReference>
<dbReference type="InterPro" id="IPR038371">
    <property type="entry name" value="Cu_polyphenol_OxRdtase_sf"/>
</dbReference>
<dbReference type="SUPFAM" id="SSF64438">
    <property type="entry name" value="CNF1/YfiH-like putative cysteine hydrolases"/>
    <property type="match status" value="1"/>
</dbReference>
<dbReference type="InterPro" id="IPR011324">
    <property type="entry name" value="Cytotoxic_necrot_fac-like_cat"/>
</dbReference>
<keyword evidence="3" id="KW-0808">Transferase</keyword>
<comment type="caution">
    <text evidence="11">The sequence shown here is derived from an EMBL/GenBank/DDBJ whole genome shotgun (WGS) entry which is preliminary data.</text>
</comment>
<reference evidence="11 12" key="1">
    <citation type="submission" date="2018-01" db="EMBL/GenBank/DDBJ databases">
        <title>The draft genome sequence of Halioglobus japonicus S1-36.</title>
        <authorList>
            <person name="Du Z.-J."/>
            <person name="Shi M.-J."/>
        </authorList>
    </citation>
    <scope>NUCLEOTIDE SEQUENCE [LARGE SCALE GENOMIC DNA]</scope>
    <source>
        <strain evidence="11 12">S1-36</strain>
    </source>
</reference>
<evidence type="ECO:0000256" key="8">
    <source>
        <dbReference type="ARBA" id="ARBA00048968"/>
    </source>
</evidence>
<dbReference type="CDD" id="cd16833">
    <property type="entry name" value="YfiH"/>
    <property type="match status" value="1"/>
</dbReference>
<evidence type="ECO:0000256" key="3">
    <source>
        <dbReference type="ARBA" id="ARBA00022679"/>
    </source>
</evidence>
<organism evidence="11 12">
    <name type="scientific">Halioglobus japonicus</name>
    <dbReference type="NCBI Taxonomy" id="930805"/>
    <lineage>
        <taxon>Bacteria</taxon>
        <taxon>Pseudomonadati</taxon>
        <taxon>Pseudomonadota</taxon>
        <taxon>Gammaproteobacteria</taxon>
        <taxon>Cellvibrionales</taxon>
        <taxon>Halieaceae</taxon>
        <taxon>Halioglobus</taxon>
    </lineage>
</organism>
<protein>
    <recommendedName>
        <fullName evidence="10">Purine nucleoside phosphorylase</fullName>
    </recommendedName>
</protein>
<evidence type="ECO:0000256" key="10">
    <source>
        <dbReference type="RuleBase" id="RU361274"/>
    </source>
</evidence>
<evidence type="ECO:0000256" key="2">
    <source>
        <dbReference type="ARBA" id="ARBA00007353"/>
    </source>
</evidence>
<evidence type="ECO:0000256" key="1">
    <source>
        <dbReference type="ARBA" id="ARBA00000553"/>
    </source>
</evidence>
<dbReference type="Gene3D" id="3.60.140.10">
    <property type="entry name" value="CNF1/YfiH-like putative cysteine hydrolases"/>
    <property type="match status" value="1"/>
</dbReference>
<evidence type="ECO:0000256" key="7">
    <source>
        <dbReference type="ARBA" id="ARBA00047989"/>
    </source>
</evidence>
<dbReference type="InterPro" id="IPR003730">
    <property type="entry name" value="Cu_polyphenol_OxRdtase"/>
</dbReference>
<evidence type="ECO:0000256" key="4">
    <source>
        <dbReference type="ARBA" id="ARBA00022723"/>
    </source>
</evidence>
<proteinExistence type="inferred from homology"/>
<dbReference type="Pfam" id="PF02578">
    <property type="entry name" value="Cu-oxidase_4"/>
    <property type="match status" value="1"/>
</dbReference>
<comment type="catalytic activity">
    <reaction evidence="7">
        <text>adenosine + H2O + H(+) = inosine + NH4(+)</text>
        <dbReference type="Rhea" id="RHEA:24408"/>
        <dbReference type="ChEBI" id="CHEBI:15377"/>
        <dbReference type="ChEBI" id="CHEBI:15378"/>
        <dbReference type="ChEBI" id="CHEBI:16335"/>
        <dbReference type="ChEBI" id="CHEBI:17596"/>
        <dbReference type="ChEBI" id="CHEBI:28938"/>
        <dbReference type="EC" id="3.5.4.4"/>
    </reaction>
    <physiologicalReaction direction="left-to-right" evidence="7">
        <dbReference type="Rhea" id="RHEA:24409"/>
    </physiologicalReaction>
</comment>
<comment type="catalytic activity">
    <reaction evidence="9">
        <text>S-methyl-5'-thioadenosine + phosphate = 5-(methylsulfanyl)-alpha-D-ribose 1-phosphate + adenine</text>
        <dbReference type="Rhea" id="RHEA:11852"/>
        <dbReference type="ChEBI" id="CHEBI:16708"/>
        <dbReference type="ChEBI" id="CHEBI:17509"/>
        <dbReference type="ChEBI" id="CHEBI:43474"/>
        <dbReference type="ChEBI" id="CHEBI:58533"/>
        <dbReference type="EC" id="2.4.2.28"/>
    </reaction>
    <physiologicalReaction direction="left-to-right" evidence="9">
        <dbReference type="Rhea" id="RHEA:11853"/>
    </physiologicalReaction>
</comment>
<keyword evidence="5" id="KW-0378">Hydrolase</keyword>